<dbReference type="Proteomes" id="UP000830671">
    <property type="component" value="Chromosome 3"/>
</dbReference>
<dbReference type="RefSeq" id="XP_049142024.1">
    <property type="nucleotide sequence ID" value="XM_049284881.1"/>
</dbReference>
<gene>
    <name evidence="2" type="ORF">CLUP02_05876</name>
</gene>
<dbReference type="EMBL" id="CP019475">
    <property type="protein sequence ID" value="UQC80393.1"/>
    <property type="molecule type" value="Genomic_DNA"/>
</dbReference>
<accession>A0A9Q8WE49</accession>
<evidence type="ECO:0000313" key="3">
    <source>
        <dbReference type="Proteomes" id="UP000830671"/>
    </source>
</evidence>
<evidence type="ECO:0000313" key="2">
    <source>
        <dbReference type="EMBL" id="UQC80393.1"/>
    </source>
</evidence>
<dbReference type="KEGG" id="clup:CLUP02_05876"/>
<name>A0A9Q8WE49_9PEZI</name>
<dbReference type="AlphaFoldDB" id="A0A9Q8WE49"/>
<reference evidence="2" key="1">
    <citation type="journal article" date="2021" name="Mol. Plant Microbe Interact.">
        <title>Complete Genome Sequence of the Plant-Pathogenic Fungus Colletotrichum lupini.</title>
        <authorList>
            <person name="Baroncelli R."/>
            <person name="Pensec F."/>
            <person name="Da Lio D."/>
            <person name="Boufleur T."/>
            <person name="Vicente I."/>
            <person name="Sarrocco S."/>
            <person name="Picot A."/>
            <person name="Baraldi E."/>
            <person name="Sukno S."/>
            <person name="Thon M."/>
            <person name="Le Floch G."/>
        </authorList>
    </citation>
    <scope>NUCLEOTIDE SEQUENCE</scope>
    <source>
        <strain evidence="2">IMI 504893</strain>
    </source>
</reference>
<protein>
    <submittedName>
        <fullName evidence="2">Uncharacterized protein</fullName>
    </submittedName>
</protein>
<organism evidence="2 3">
    <name type="scientific">Colletotrichum lupini</name>
    <dbReference type="NCBI Taxonomy" id="145971"/>
    <lineage>
        <taxon>Eukaryota</taxon>
        <taxon>Fungi</taxon>
        <taxon>Dikarya</taxon>
        <taxon>Ascomycota</taxon>
        <taxon>Pezizomycotina</taxon>
        <taxon>Sordariomycetes</taxon>
        <taxon>Hypocreomycetidae</taxon>
        <taxon>Glomerellales</taxon>
        <taxon>Glomerellaceae</taxon>
        <taxon>Colletotrichum</taxon>
        <taxon>Colletotrichum acutatum species complex</taxon>
    </lineage>
</organism>
<proteinExistence type="predicted"/>
<dbReference type="GeneID" id="73339891"/>
<feature type="region of interest" description="Disordered" evidence="1">
    <location>
        <begin position="13"/>
        <end position="54"/>
    </location>
</feature>
<sequence>MKNLNHYFQRSRVYRVERNTPPALTTRDPNDPDHASAPASEARVPNGPDGPSTLRHFATPFKSFKVSICSAPRARARPNTPDKRLQWEMASLRGNKKKRTVSGASSYAPATDSILAREMCK</sequence>
<keyword evidence="3" id="KW-1185">Reference proteome</keyword>
<evidence type="ECO:0000256" key="1">
    <source>
        <dbReference type="SAM" id="MobiDB-lite"/>
    </source>
</evidence>